<feature type="region of interest" description="Disordered" evidence="2">
    <location>
        <begin position="21"/>
        <end position="60"/>
    </location>
</feature>
<dbReference type="EMBL" id="JASNQZ010000011">
    <property type="protein sequence ID" value="KAL0951102.1"/>
    <property type="molecule type" value="Genomic_DNA"/>
</dbReference>
<feature type="region of interest" description="Disordered" evidence="2">
    <location>
        <begin position="254"/>
        <end position="274"/>
    </location>
</feature>
<comment type="caution">
    <text evidence="3">The sequence shown here is derived from an EMBL/GenBank/DDBJ whole genome shotgun (WGS) entry which is preliminary data.</text>
</comment>
<dbReference type="PANTHER" id="PTHR31962:SF1">
    <property type="entry name" value="SPHINGOLIPID LONG CHAIN BASE-RESPONSIVE PROTEIN PIL1"/>
    <property type="match status" value="1"/>
</dbReference>
<feature type="compositionally biased region" description="Polar residues" evidence="2">
    <location>
        <begin position="315"/>
        <end position="329"/>
    </location>
</feature>
<feature type="region of interest" description="Disordered" evidence="2">
    <location>
        <begin position="287"/>
        <end position="600"/>
    </location>
</feature>
<feature type="compositionally biased region" description="Low complexity" evidence="2">
    <location>
        <begin position="38"/>
        <end position="56"/>
    </location>
</feature>
<evidence type="ECO:0000256" key="2">
    <source>
        <dbReference type="SAM" id="MobiDB-lite"/>
    </source>
</evidence>
<organism evidence="3 4">
    <name type="scientific">Hohenbuehelia grisea</name>
    <dbReference type="NCBI Taxonomy" id="104357"/>
    <lineage>
        <taxon>Eukaryota</taxon>
        <taxon>Fungi</taxon>
        <taxon>Dikarya</taxon>
        <taxon>Basidiomycota</taxon>
        <taxon>Agaricomycotina</taxon>
        <taxon>Agaricomycetes</taxon>
        <taxon>Agaricomycetidae</taxon>
        <taxon>Agaricales</taxon>
        <taxon>Pleurotineae</taxon>
        <taxon>Pleurotaceae</taxon>
        <taxon>Hohenbuehelia</taxon>
    </lineage>
</organism>
<feature type="compositionally biased region" description="Low complexity" evidence="2">
    <location>
        <begin position="445"/>
        <end position="456"/>
    </location>
</feature>
<feature type="compositionally biased region" description="Basic and acidic residues" evidence="2">
    <location>
        <begin position="517"/>
        <end position="535"/>
    </location>
</feature>
<dbReference type="Proteomes" id="UP001556367">
    <property type="component" value="Unassembled WGS sequence"/>
</dbReference>
<dbReference type="PANTHER" id="PTHR31962">
    <property type="entry name" value="SPHINGOLIPID LONG CHAIN BASE-RESPONSIVE PROTEIN PIL1"/>
    <property type="match status" value="1"/>
</dbReference>
<feature type="compositionally biased region" description="Low complexity" evidence="2">
    <location>
        <begin position="538"/>
        <end position="556"/>
    </location>
</feature>
<accession>A0ABR3J6B6</accession>
<keyword evidence="4" id="KW-1185">Reference proteome</keyword>
<feature type="coiled-coil region" evidence="1">
    <location>
        <begin position="186"/>
        <end position="213"/>
    </location>
</feature>
<evidence type="ECO:0000313" key="3">
    <source>
        <dbReference type="EMBL" id="KAL0951102.1"/>
    </source>
</evidence>
<evidence type="ECO:0000313" key="4">
    <source>
        <dbReference type="Proteomes" id="UP001556367"/>
    </source>
</evidence>
<name>A0ABR3J6B6_9AGAR</name>
<dbReference type="InterPro" id="IPR028245">
    <property type="entry name" value="PIL1/LSP1"/>
</dbReference>
<proteinExistence type="predicted"/>
<feature type="compositionally biased region" description="Polar residues" evidence="2">
    <location>
        <begin position="370"/>
        <end position="389"/>
    </location>
</feature>
<evidence type="ECO:0000256" key="1">
    <source>
        <dbReference type="SAM" id="Coils"/>
    </source>
</evidence>
<protein>
    <submittedName>
        <fullName evidence="3">Uncharacterized protein</fullName>
    </submittedName>
</protein>
<gene>
    <name evidence="3" type="ORF">HGRIS_007839</name>
</gene>
<feature type="compositionally biased region" description="Low complexity" evidence="2">
    <location>
        <begin position="392"/>
        <end position="407"/>
    </location>
</feature>
<sequence>MPVPGFLASFADKAQSAINASPLAAHLPSHGRSSSPDAANQPPANQAAAQGGPAAGSRSHAMETIQYQLRAFQQQYSSSTLPVQKIITSAKGVAIDFDSVSRDAKGQSKEMYTWGQGEGEDLKDVTDRLAYLNFVQGSLAASLAQKLDAARAPLKALRDAESALTPRRNARAGLQTQLARIEHDQQRGMEKKIAELKEQIKKAEADDAPQEKELEILKRKALRESELFKWEAIREYGEKLVLLSQASNPIIGALPTIPPTPGHPYSGHQATGAARASLQRALDNYKTGHINLPPQSAGSDLSRSDTRSFGETHASELSSMTSETPASSQLGLPLTPPAGAPVQGTFAVPEQHSAPGAAAPKFPEAHHDSSSNVASSPPINPMALNQSPASIPGVSPFAGSPSSSAPGMPHPTGAPIVVPDPTRPVGAQMPTITPTVAETGVPVTAGADGPGPASGSLHDIKAASPSAGPRSGGLPGNDNANPTFGSPAAAAAAAGGAVGAGALAGVAAAGGAAPKFESAEEEKQRLQREDRERVLRKGGATQPGTTAPAAPGGVAAHSESAEDEKKRLEREERERLLNQGSAGQQGEGRKDEDLPPYQDY</sequence>
<dbReference type="Gene3D" id="1.20.1270.60">
    <property type="entry name" value="Arfaptin homology (AH) domain/BAR domain"/>
    <property type="match status" value="1"/>
</dbReference>
<feature type="compositionally biased region" description="Low complexity" evidence="2">
    <location>
        <begin position="488"/>
        <end position="513"/>
    </location>
</feature>
<feature type="compositionally biased region" description="Basic and acidic residues" evidence="2">
    <location>
        <begin position="559"/>
        <end position="576"/>
    </location>
</feature>
<reference evidence="4" key="1">
    <citation type="submission" date="2024-06" db="EMBL/GenBank/DDBJ databases">
        <title>Multi-omics analyses provide insights into the biosynthesis of the anticancer antibiotic pleurotin in Hohenbuehelia grisea.</title>
        <authorList>
            <person name="Weaver J.A."/>
            <person name="Alberti F."/>
        </authorList>
    </citation>
    <scope>NUCLEOTIDE SEQUENCE [LARGE SCALE GENOMIC DNA]</scope>
    <source>
        <strain evidence="4">T-177</strain>
    </source>
</reference>
<keyword evidence="1" id="KW-0175">Coiled coil</keyword>
<feature type="compositionally biased region" description="Basic and acidic residues" evidence="2">
    <location>
        <begin position="302"/>
        <end position="314"/>
    </location>
</feature>
<dbReference type="InterPro" id="IPR027267">
    <property type="entry name" value="AH/BAR_dom_sf"/>
</dbReference>
<dbReference type="Pfam" id="PF13805">
    <property type="entry name" value="Pil1"/>
    <property type="match status" value="1"/>
</dbReference>